<proteinExistence type="predicted"/>
<keyword evidence="2" id="KW-1185">Reference proteome</keyword>
<dbReference type="EMBL" id="BMAW01103543">
    <property type="protein sequence ID" value="GFT09665.1"/>
    <property type="molecule type" value="Genomic_DNA"/>
</dbReference>
<dbReference type="AlphaFoldDB" id="A0A8X6TGW6"/>
<accession>A0A8X6TGW6</accession>
<reference evidence="1" key="1">
    <citation type="submission" date="2020-08" db="EMBL/GenBank/DDBJ databases">
        <title>Multicomponent nature underlies the extraordinary mechanical properties of spider dragline silk.</title>
        <authorList>
            <person name="Kono N."/>
            <person name="Nakamura H."/>
            <person name="Mori M."/>
            <person name="Yoshida Y."/>
            <person name="Ohtoshi R."/>
            <person name="Malay A.D."/>
            <person name="Moran D.A.P."/>
            <person name="Tomita M."/>
            <person name="Numata K."/>
            <person name="Arakawa K."/>
        </authorList>
    </citation>
    <scope>NUCLEOTIDE SEQUENCE</scope>
</reference>
<gene>
    <name evidence="1" type="ORF">NPIL_221101</name>
</gene>
<sequence>MTSEVVHECVSIPDVVSIIQAINTTHQCRKADARIAEYIAAIQLINFERTEDQINYKMDLLSIQEEVRLKFSTIKQEEFRLENERYKELLNSLDLPENNYQTQS</sequence>
<name>A0A8X6TGW6_NEPPI</name>
<organism evidence="1 2">
    <name type="scientific">Nephila pilipes</name>
    <name type="common">Giant wood spider</name>
    <name type="synonym">Nephila maculata</name>
    <dbReference type="NCBI Taxonomy" id="299642"/>
    <lineage>
        <taxon>Eukaryota</taxon>
        <taxon>Metazoa</taxon>
        <taxon>Ecdysozoa</taxon>
        <taxon>Arthropoda</taxon>
        <taxon>Chelicerata</taxon>
        <taxon>Arachnida</taxon>
        <taxon>Araneae</taxon>
        <taxon>Araneomorphae</taxon>
        <taxon>Entelegynae</taxon>
        <taxon>Araneoidea</taxon>
        <taxon>Nephilidae</taxon>
        <taxon>Nephila</taxon>
    </lineage>
</organism>
<evidence type="ECO:0000313" key="2">
    <source>
        <dbReference type="Proteomes" id="UP000887013"/>
    </source>
</evidence>
<feature type="non-terminal residue" evidence="1">
    <location>
        <position position="104"/>
    </location>
</feature>
<dbReference type="Proteomes" id="UP000887013">
    <property type="component" value="Unassembled WGS sequence"/>
</dbReference>
<evidence type="ECO:0000313" key="1">
    <source>
        <dbReference type="EMBL" id="GFT09665.1"/>
    </source>
</evidence>
<protein>
    <submittedName>
        <fullName evidence="1">Uncharacterized protein</fullName>
    </submittedName>
</protein>
<comment type="caution">
    <text evidence="1">The sequence shown here is derived from an EMBL/GenBank/DDBJ whole genome shotgun (WGS) entry which is preliminary data.</text>
</comment>